<dbReference type="InterPro" id="IPR050436">
    <property type="entry name" value="IsdA"/>
</dbReference>
<evidence type="ECO:0000256" key="6">
    <source>
        <dbReference type="SAM" id="MobiDB-lite"/>
    </source>
</evidence>
<keyword evidence="2" id="KW-0134">Cell wall</keyword>
<dbReference type="PROSITE" id="PS50978">
    <property type="entry name" value="NEAT"/>
    <property type="match status" value="2"/>
</dbReference>
<keyword evidence="3" id="KW-0964">Secreted</keyword>
<feature type="chain" id="PRO_5042528178" description="NEAT domain-containing protein" evidence="8">
    <location>
        <begin position="22"/>
        <end position="554"/>
    </location>
</feature>
<keyword evidence="7" id="KW-0812">Transmembrane</keyword>
<evidence type="ECO:0000313" key="11">
    <source>
        <dbReference type="Proteomes" id="UP000274792"/>
    </source>
</evidence>
<dbReference type="EMBL" id="RXWV01000037">
    <property type="protein sequence ID" value="RTX72831.1"/>
    <property type="molecule type" value="Genomic_DNA"/>
</dbReference>
<evidence type="ECO:0000256" key="8">
    <source>
        <dbReference type="SAM" id="SignalP"/>
    </source>
</evidence>
<feature type="compositionally biased region" description="Low complexity" evidence="6">
    <location>
        <begin position="460"/>
        <end position="497"/>
    </location>
</feature>
<feature type="compositionally biased region" description="Basic and acidic residues" evidence="6">
    <location>
        <begin position="174"/>
        <end position="186"/>
    </location>
</feature>
<dbReference type="Proteomes" id="UP000274792">
    <property type="component" value="Unassembled WGS sequence"/>
</dbReference>
<dbReference type="SMART" id="SM00725">
    <property type="entry name" value="NEAT"/>
    <property type="match status" value="2"/>
</dbReference>
<evidence type="ECO:0000256" key="1">
    <source>
        <dbReference type="ARBA" id="ARBA00004168"/>
    </source>
</evidence>
<evidence type="ECO:0000256" key="4">
    <source>
        <dbReference type="ARBA" id="ARBA00022729"/>
    </source>
</evidence>
<comment type="caution">
    <text evidence="10">The sequence shown here is derived from an EMBL/GenBank/DDBJ whole genome shotgun (WGS) entry which is preliminary data.</text>
</comment>
<dbReference type="RefSeq" id="WP_126477299.1">
    <property type="nucleotide sequence ID" value="NZ_RXWV01000037.1"/>
</dbReference>
<evidence type="ECO:0000313" key="10">
    <source>
        <dbReference type="EMBL" id="RTX72831.1"/>
    </source>
</evidence>
<feature type="compositionally biased region" description="Basic and acidic residues" evidence="6">
    <location>
        <begin position="212"/>
        <end position="282"/>
    </location>
</feature>
<feature type="domain" description="NEAT" evidence="9">
    <location>
        <begin position="294"/>
        <end position="415"/>
    </location>
</feature>
<comment type="subcellular location">
    <subcellularLocation>
        <location evidence="1">Secreted</location>
        <location evidence="1">Cell wall</location>
        <topology evidence="1">Peptidoglycan-anchor</topology>
    </subcellularLocation>
</comment>
<feature type="compositionally biased region" description="Polar residues" evidence="6">
    <location>
        <begin position="162"/>
        <end position="173"/>
    </location>
</feature>
<proteinExistence type="predicted"/>
<dbReference type="CDD" id="cd06920">
    <property type="entry name" value="NEAT"/>
    <property type="match status" value="2"/>
</dbReference>
<gene>
    <name evidence="10" type="ORF">CD117_07795</name>
</gene>
<evidence type="ECO:0000259" key="9">
    <source>
        <dbReference type="PROSITE" id="PS50978"/>
    </source>
</evidence>
<feature type="signal peptide" evidence="8">
    <location>
        <begin position="1"/>
        <end position="21"/>
    </location>
</feature>
<dbReference type="PANTHER" id="PTHR37824">
    <property type="entry name" value="IRON-REGULATED SURFACE DETERMINANT PROTEIN C"/>
    <property type="match status" value="1"/>
</dbReference>
<feature type="transmembrane region" description="Helical" evidence="7">
    <location>
        <begin position="527"/>
        <end position="548"/>
    </location>
</feature>
<evidence type="ECO:0000256" key="5">
    <source>
        <dbReference type="ARBA" id="ARBA00023088"/>
    </source>
</evidence>
<keyword evidence="7" id="KW-0472">Membrane</keyword>
<evidence type="ECO:0000256" key="3">
    <source>
        <dbReference type="ARBA" id="ARBA00022525"/>
    </source>
</evidence>
<keyword evidence="5" id="KW-0572">Peptidoglycan-anchor</keyword>
<keyword evidence="4 8" id="KW-0732">Signal</keyword>
<feature type="compositionally biased region" description="Low complexity" evidence="6">
    <location>
        <begin position="187"/>
        <end position="207"/>
    </location>
</feature>
<protein>
    <recommendedName>
        <fullName evidence="9">NEAT domain-containing protein</fullName>
    </recommendedName>
</protein>
<dbReference type="InterPro" id="IPR006635">
    <property type="entry name" value="NEAT_dom"/>
</dbReference>
<keyword evidence="7" id="KW-1133">Transmembrane helix</keyword>
<evidence type="ECO:0000256" key="7">
    <source>
        <dbReference type="SAM" id="Phobius"/>
    </source>
</evidence>
<feature type="region of interest" description="Disordered" evidence="6">
    <location>
        <begin position="160"/>
        <end position="296"/>
    </location>
</feature>
<feature type="compositionally biased region" description="Polar residues" evidence="6">
    <location>
        <begin position="442"/>
        <end position="453"/>
    </location>
</feature>
<dbReference type="Gene3D" id="2.60.40.1850">
    <property type="match status" value="2"/>
</dbReference>
<feature type="region of interest" description="Disordered" evidence="6">
    <location>
        <begin position="411"/>
        <end position="523"/>
    </location>
</feature>
<name>A0AAJ4SHT8_MAMSC</name>
<feature type="compositionally biased region" description="Polar residues" evidence="6">
    <location>
        <begin position="284"/>
        <end position="296"/>
    </location>
</feature>
<dbReference type="AlphaFoldDB" id="A0AAJ4SHT8"/>
<accession>A0AAJ4SHT8</accession>
<dbReference type="PANTHER" id="PTHR37824:SF1">
    <property type="entry name" value="IRON-REGULATED SURFACE DETERMINANT PROTEIN C"/>
    <property type="match status" value="1"/>
</dbReference>
<evidence type="ECO:0000256" key="2">
    <source>
        <dbReference type="ARBA" id="ARBA00022512"/>
    </source>
</evidence>
<dbReference type="SUPFAM" id="SSF158911">
    <property type="entry name" value="NEAT domain-like"/>
    <property type="match status" value="2"/>
</dbReference>
<organism evidence="10 11">
    <name type="scientific">Mammaliicoccus sciuri</name>
    <name type="common">Staphylococcus sciuri</name>
    <dbReference type="NCBI Taxonomy" id="1296"/>
    <lineage>
        <taxon>Bacteria</taxon>
        <taxon>Bacillati</taxon>
        <taxon>Bacillota</taxon>
        <taxon>Bacilli</taxon>
        <taxon>Bacillales</taxon>
        <taxon>Staphylococcaceae</taxon>
        <taxon>Mammaliicoccus</taxon>
    </lineage>
</organism>
<feature type="compositionally biased region" description="Polar residues" evidence="6">
    <location>
        <begin position="509"/>
        <end position="523"/>
    </location>
</feature>
<reference evidence="10 11" key="1">
    <citation type="submission" date="2018-10" db="EMBL/GenBank/DDBJ databases">
        <title>A collection Staphylococci species genome sequencing.</title>
        <authorList>
            <person name="Cole K."/>
        </authorList>
    </citation>
    <scope>NUCLEOTIDE SEQUENCE [LARGE SCALE GENOMIC DNA]</scope>
    <source>
        <strain evidence="11">NCTC 12218</strain>
    </source>
</reference>
<dbReference type="InterPro" id="IPR037250">
    <property type="entry name" value="NEAT_dom_sf"/>
</dbReference>
<sequence length="554" mass="61085">MKKNVKSLLAFSLLFSTLSFNTYEPLSHTTMKKVEAAEEQASAVESKTIDFVVNKDKSNEVSYMDQYMVKPAKVYFENGETYVEMTLKSASYWKSFELYDESGAIAIQTVKEDHQADTKVIKFKVKPGSQSLTSKVHIVVPAINYDNKYTTHVNFKEVIPSAPTTQNSNQQDTGKVDSNDKAKDDSNQSTTDQKQDNTTQNNEDTQQAPAKDTNHEKPQTELPKQDTSKNESPKKDTPKTELPKQDTSKNESPKKDTSKNETPKNDNKPITKKEVPIPDKVKNPSGSNQGSTQQEKATSTLGYMVYKNGSSEISYMDQYMVKPARIVEENGKQYVELTLKSASYWKSFELFDHDKKLNVTTVSEDQSADTKIIRFEKPKDLKVLTSKVHIVVPAINYDNHYTTRIEFDKEAASGNGNTDTSDEQQQPVSTPSKDDDTKGHDSNNVQHNQTTQSDDQKAESSNASSGANSSTSHSSSPATPANQAVTSGNNATSSTTADKANPSFDRNADGSTNMKLVNPSTSSSGDAMTYALIFSGAVLLLAGSFFLGKKRASK</sequence>
<feature type="compositionally biased region" description="Polar residues" evidence="6">
    <location>
        <begin position="414"/>
        <end position="431"/>
    </location>
</feature>
<dbReference type="Pfam" id="PF05031">
    <property type="entry name" value="NEAT"/>
    <property type="match status" value="2"/>
</dbReference>
<feature type="domain" description="NEAT" evidence="9">
    <location>
        <begin position="42"/>
        <end position="163"/>
    </location>
</feature>
<feature type="compositionally biased region" description="Basic and acidic residues" evidence="6">
    <location>
        <begin position="432"/>
        <end position="441"/>
    </location>
</feature>